<dbReference type="InterPro" id="IPR010998">
    <property type="entry name" value="Integrase_recombinase_N"/>
</dbReference>
<reference evidence="7 10" key="2">
    <citation type="submission" date="2020-07" db="EMBL/GenBank/DDBJ databases">
        <title>Sequencing the genomes of 1000 actinobacteria strains.</title>
        <authorList>
            <person name="Klenk H.-P."/>
        </authorList>
    </citation>
    <scope>NUCLEOTIDE SEQUENCE [LARGE SCALE GENOMIC DNA]</scope>
    <source>
        <strain evidence="7 10">DSM 45117</strain>
    </source>
</reference>
<dbReference type="Proteomes" id="UP000533017">
    <property type="component" value="Unassembled WGS sequence"/>
</dbReference>
<comment type="similarity">
    <text evidence="1">Belongs to the 'phage' integrase family.</text>
</comment>
<keyword evidence="10" id="KW-1185">Reference proteome</keyword>
<evidence type="ECO:0000256" key="5">
    <source>
        <dbReference type="SAM" id="MobiDB-lite"/>
    </source>
</evidence>
<evidence type="ECO:0000313" key="8">
    <source>
        <dbReference type="EMBL" id="SFH20540.1"/>
    </source>
</evidence>
<gene>
    <name evidence="7" type="ORF">FHR37_006176</name>
    <name evidence="8" type="ORF">SAMN05421678_113206</name>
</gene>
<feature type="domain" description="Tyr recombinase" evidence="6">
    <location>
        <begin position="205"/>
        <end position="401"/>
    </location>
</feature>
<dbReference type="PANTHER" id="PTHR30349">
    <property type="entry name" value="PHAGE INTEGRASE-RELATED"/>
    <property type="match status" value="1"/>
</dbReference>
<dbReference type="GO" id="GO:0006310">
    <property type="term" value="P:DNA recombination"/>
    <property type="evidence" value="ECO:0007669"/>
    <property type="project" value="UniProtKB-KW"/>
</dbReference>
<name>A0A1I2Y471_9ACTN</name>
<protein>
    <submittedName>
        <fullName evidence="7">Integrase</fullName>
    </submittedName>
    <submittedName>
        <fullName evidence="8">Site-specific recombinase XerD</fullName>
    </submittedName>
</protein>
<dbReference type="Gene3D" id="1.10.150.130">
    <property type="match status" value="1"/>
</dbReference>
<sequence>MVAKTRGRRRERSYLRRRGNSFQVLVYSGVYPLTGKDSYLTDSTKNERQVEKIQTRLLAQVDQQRQATTKATPAYVLDSWLEVHEAEPTTLAGYRRAAEIRIKPALSRVPIAKLTPRVLEQFYAELRRCRNRCDGWPYVEHRTSEPHDCDEDDRTTRRRCQPHQCRPYAAATIREAHVIISGALSTAVRWGRLQSNPTEVTKKPKQPKPPTPKQAAQQVEAAMAQDESWGALVWLYMVTGARRGEVLALRRHDVHLDTGMLEIRRNIVDGIEKDTKTHQIRRIALDEGTCDLLRAHRKRYEKQVCGLDEEPRDDAFVFSYQADHRRPCDPDGVSHRYKTMCTSLGIDSHLHALRHYSATEHITACVDVRTVAGPLGHGGGGTTTLRVYTAWVAESDKRAAEVLASSVASAVPSDLVRTPLFS</sequence>
<dbReference type="GO" id="GO:0015074">
    <property type="term" value="P:DNA integration"/>
    <property type="evidence" value="ECO:0007669"/>
    <property type="project" value="UniProtKB-KW"/>
</dbReference>
<dbReference type="RefSeq" id="WP_237768969.1">
    <property type="nucleotide sequence ID" value="NZ_FOOI01000013.1"/>
</dbReference>
<proteinExistence type="inferred from homology"/>
<dbReference type="Pfam" id="PF00589">
    <property type="entry name" value="Phage_integrase"/>
    <property type="match status" value="1"/>
</dbReference>
<dbReference type="GO" id="GO:0003677">
    <property type="term" value="F:DNA binding"/>
    <property type="evidence" value="ECO:0007669"/>
    <property type="project" value="UniProtKB-KW"/>
</dbReference>
<organism evidence="8 9">
    <name type="scientific">Actinopolymorpha cephalotaxi</name>
    <dbReference type="NCBI Taxonomy" id="504797"/>
    <lineage>
        <taxon>Bacteria</taxon>
        <taxon>Bacillati</taxon>
        <taxon>Actinomycetota</taxon>
        <taxon>Actinomycetes</taxon>
        <taxon>Propionibacteriales</taxon>
        <taxon>Actinopolymorphaceae</taxon>
        <taxon>Actinopolymorpha</taxon>
    </lineage>
</organism>
<keyword evidence="2" id="KW-0229">DNA integration</keyword>
<keyword evidence="4" id="KW-0233">DNA recombination</keyword>
<dbReference type="InterPro" id="IPR002104">
    <property type="entry name" value="Integrase_catalytic"/>
</dbReference>
<evidence type="ECO:0000313" key="10">
    <source>
        <dbReference type="Proteomes" id="UP000533017"/>
    </source>
</evidence>
<evidence type="ECO:0000256" key="3">
    <source>
        <dbReference type="ARBA" id="ARBA00023125"/>
    </source>
</evidence>
<reference evidence="8 9" key="1">
    <citation type="submission" date="2016-10" db="EMBL/GenBank/DDBJ databases">
        <authorList>
            <person name="de Groot N.N."/>
        </authorList>
    </citation>
    <scope>NUCLEOTIDE SEQUENCE [LARGE SCALE GENOMIC DNA]</scope>
    <source>
        <strain evidence="8 9">CPCC 202808</strain>
    </source>
</reference>
<evidence type="ECO:0000256" key="2">
    <source>
        <dbReference type="ARBA" id="ARBA00022908"/>
    </source>
</evidence>
<evidence type="ECO:0000256" key="4">
    <source>
        <dbReference type="ARBA" id="ARBA00023172"/>
    </source>
</evidence>
<dbReference type="InterPro" id="IPR004107">
    <property type="entry name" value="Integrase_SAM-like_N"/>
</dbReference>
<dbReference type="PROSITE" id="PS51898">
    <property type="entry name" value="TYR_RECOMBINASE"/>
    <property type="match status" value="1"/>
</dbReference>
<feature type="region of interest" description="Disordered" evidence="5">
    <location>
        <begin position="195"/>
        <end position="216"/>
    </location>
</feature>
<dbReference type="AlphaFoldDB" id="A0A1I2Y471"/>
<accession>A0A1I2Y471</accession>
<dbReference type="STRING" id="504797.SAMN05421678_113206"/>
<dbReference type="InterPro" id="IPR011010">
    <property type="entry name" value="DNA_brk_join_enz"/>
</dbReference>
<dbReference type="Gene3D" id="1.10.443.10">
    <property type="entry name" value="Intergrase catalytic core"/>
    <property type="match status" value="1"/>
</dbReference>
<dbReference type="InterPro" id="IPR050090">
    <property type="entry name" value="Tyrosine_recombinase_XerCD"/>
</dbReference>
<dbReference type="SUPFAM" id="SSF56349">
    <property type="entry name" value="DNA breaking-rejoining enzymes"/>
    <property type="match status" value="1"/>
</dbReference>
<evidence type="ECO:0000259" key="6">
    <source>
        <dbReference type="PROSITE" id="PS51898"/>
    </source>
</evidence>
<keyword evidence="3" id="KW-0238">DNA-binding</keyword>
<dbReference type="Pfam" id="PF14659">
    <property type="entry name" value="Phage_int_SAM_3"/>
    <property type="match status" value="1"/>
</dbReference>
<evidence type="ECO:0000313" key="7">
    <source>
        <dbReference type="EMBL" id="NYH87325.1"/>
    </source>
</evidence>
<evidence type="ECO:0000313" key="9">
    <source>
        <dbReference type="Proteomes" id="UP000199052"/>
    </source>
</evidence>
<dbReference type="Proteomes" id="UP000199052">
    <property type="component" value="Unassembled WGS sequence"/>
</dbReference>
<dbReference type="EMBL" id="FOOI01000013">
    <property type="protein sequence ID" value="SFH20540.1"/>
    <property type="molecule type" value="Genomic_DNA"/>
</dbReference>
<dbReference type="PANTHER" id="PTHR30349:SF41">
    <property type="entry name" value="INTEGRASE_RECOMBINASE PROTEIN MJ0367-RELATED"/>
    <property type="match status" value="1"/>
</dbReference>
<evidence type="ECO:0000256" key="1">
    <source>
        <dbReference type="ARBA" id="ARBA00008857"/>
    </source>
</evidence>
<dbReference type="InterPro" id="IPR013762">
    <property type="entry name" value="Integrase-like_cat_sf"/>
</dbReference>
<dbReference type="EMBL" id="JACBZA010000001">
    <property type="protein sequence ID" value="NYH87325.1"/>
    <property type="molecule type" value="Genomic_DNA"/>
</dbReference>